<organism evidence="1 2">
    <name type="scientific">Streptococcus porcinus</name>
    <dbReference type="NCBI Taxonomy" id="1340"/>
    <lineage>
        <taxon>Bacteria</taxon>
        <taxon>Bacillati</taxon>
        <taxon>Bacillota</taxon>
        <taxon>Bacilli</taxon>
        <taxon>Lactobacillales</taxon>
        <taxon>Streptococcaceae</taxon>
        <taxon>Streptococcus</taxon>
    </lineage>
</organism>
<sequence>MDFNIPQNELVRLQIANQPLKVPYASNTPESQSLKMIGINWSAGDYDIFDYAYYDCLKRNGYSPNLSNMIALHNQILNR</sequence>
<dbReference type="AlphaFoldDB" id="A0A7V9WSK9"/>
<evidence type="ECO:0000313" key="1">
    <source>
        <dbReference type="EMBL" id="MBA2796312.1"/>
    </source>
</evidence>
<dbReference type="Proteomes" id="UP000524462">
    <property type="component" value="Unassembled WGS sequence"/>
</dbReference>
<name>A0A7V9WSK9_STRPO</name>
<protein>
    <submittedName>
        <fullName evidence="1">Uncharacterized protein</fullName>
    </submittedName>
</protein>
<gene>
    <name evidence="1" type="ORF">H1B29_07455</name>
</gene>
<evidence type="ECO:0000313" key="2">
    <source>
        <dbReference type="Proteomes" id="UP000524462"/>
    </source>
</evidence>
<dbReference type="EMBL" id="JACEGE010000021">
    <property type="protein sequence ID" value="MBA2796312.1"/>
    <property type="molecule type" value="Genomic_DNA"/>
</dbReference>
<comment type="caution">
    <text evidence="1">The sequence shown here is derived from an EMBL/GenBank/DDBJ whole genome shotgun (WGS) entry which is preliminary data.</text>
</comment>
<accession>A0A7V9WSK9</accession>
<reference evidence="1 2" key="1">
    <citation type="submission" date="2020-07" db="EMBL/GenBank/DDBJ databases">
        <title>Molecular and genomic characterization of Streptococcus porcinus isolated from diseased swine in Brazil.</title>
        <authorList>
            <person name="Moreno L.Z."/>
            <person name="Matajira C.E.C."/>
            <person name="Poor A.P."/>
            <person name="Dutra M.C."/>
            <person name="Moreno A.M."/>
        </authorList>
    </citation>
    <scope>NUCLEOTIDE SEQUENCE [LARGE SCALE GENOMIC DNA]</scope>
    <source>
        <strain evidence="1 2">SP0816-2</strain>
    </source>
</reference>
<proteinExistence type="predicted"/>
<dbReference type="RefSeq" id="WP_181460286.1">
    <property type="nucleotide sequence ID" value="NZ_JACEGE010000021.1"/>
</dbReference>